<accession>A0A1I4JGQ7</accession>
<feature type="domain" description="Phage tail tape measure protein" evidence="4">
    <location>
        <begin position="172"/>
        <end position="350"/>
    </location>
</feature>
<dbReference type="Pfam" id="PF10145">
    <property type="entry name" value="PhageMin_Tail"/>
    <property type="match status" value="1"/>
</dbReference>
<feature type="region of interest" description="Disordered" evidence="3">
    <location>
        <begin position="791"/>
        <end position="818"/>
    </location>
</feature>
<organism evidence="5 6">
    <name type="scientific">Pelosinus propionicus DSM 13327</name>
    <dbReference type="NCBI Taxonomy" id="1123291"/>
    <lineage>
        <taxon>Bacteria</taxon>
        <taxon>Bacillati</taxon>
        <taxon>Bacillota</taxon>
        <taxon>Negativicutes</taxon>
        <taxon>Selenomonadales</taxon>
        <taxon>Sporomusaceae</taxon>
        <taxon>Pelosinus</taxon>
    </lineage>
</organism>
<protein>
    <submittedName>
        <fullName evidence="5">Phage tail tape measure protein, TP901 family, core region</fullName>
    </submittedName>
</protein>
<dbReference type="EMBL" id="FOTS01000012">
    <property type="protein sequence ID" value="SFL65750.1"/>
    <property type="molecule type" value="Genomic_DNA"/>
</dbReference>
<dbReference type="PANTHER" id="PTHR37813:SF1">
    <property type="entry name" value="FELS-2 PROPHAGE PROTEIN"/>
    <property type="match status" value="1"/>
</dbReference>
<dbReference type="OrthoDB" id="1678341at2"/>
<evidence type="ECO:0000256" key="2">
    <source>
        <dbReference type="SAM" id="Coils"/>
    </source>
</evidence>
<keyword evidence="6" id="KW-1185">Reference proteome</keyword>
<proteinExistence type="predicted"/>
<keyword evidence="2" id="KW-0175">Coiled coil</keyword>
<name>A0A1I4JGQ7_9FIRM</name>
<evidence type="ECO:0000256" key="3">
    <source>
        <dbReference type="SAM" id="MobiDB-lite"/>
    </source>
</evidence>
<feature type="coiled-coil region" evidence="2">
    <location>
        <begin position="1017"/>
        <end position="1065"/>
    </location>
</feature>
<dbReference type="STRING" id="1123291.SAMN04490355_101275"/>
<feature type="coiled-coil region" evidence="2">
    <location>
        <begin position="745"/>
        <end position="772"/>
    </location>
</feature>
<evidence type="ECO:0000259" key="4">
    <source>
        <dbReference type="Pfam" id="PF10145"/>
    </source>
</evidence>
<evidence type="ECO:0000256" key="1">
    <source>
        <dbReference type="ARBA" id="ARBA00022612"/>
    </source>
</evidence>
<reference evidence="6" key="1">
    <citation type="submission" date="2016-10" db="EMBL/GenBank/DDBJ databases">
        <authorList>
            <person name="Varghese N."/>
            <person name="Submissions S."/>
        </authorList>
    </citation>
    <scope>NUCLEOTIDE SEQUENCE [LARGE SCALE GENOMIC DNA]</scope>
    <source>
        <strain evidence="6">DSM 13327</strain>
    </source>
</reference>
<evidence type="ECO:0000313" key="5">
    <source>
        <dbReference type="EMBL" id="SFL65750.1"/>
    </source>
</evidence>
<dbReference type="RefSeq" id="WP_090935205.1">
    <property type="nucleotide sequence ID" value="NZ_FOTS01000012.1"/>
</dbReference>
<sequence>MENMNNVISTRIVVDVKQALAEIQQLKTALNGIRNQSEASGSSKLSQGYVQQINQMTLAAQRLHQQWQTTGSTTALSQYQALIPKIQTLNAQYQNFNRSLGLAGNSLSSFGQSLKSHLGFIGTSLAIGGVIGAVHALTSLETEFHNLATVIPSMHENTTNFNGVMEDSFHLAERYGQKIEEVTESLRLMGRGYKDLSTVEKLSEISMKLAVADNFSAEQATRAIESTVAAYGKQANAIQFAEHVMDSMTAVSHTGMISANDLSAALQRSASAAHTVGVSYEELTAMIGSISRSTALSGSTIGMGIKSILNSIHSDKAIGELDKMGVAVYQIGTNGEKEFRKISDVLLDVSLKSKVAGKDVETAFRSLAGGKFQVSKLSALLGDPQEYIRLMGVAVNSAGFTNKQLEIQLNTISRKFTTLKTQFEELIVIGGQNSGLTSGIKDLLDVINQVIKGFNNLDPSISAITGSTTKWLIGLMALKSSVGFLVNTYTILRTTIVSATTAQTALNVATAANPWGAFARVVLIAASALSTYAFFSGSALEAQDKLSQAQEDAITQKQSQISQIGQQVQFMSTLGKTYAQLQDQLVEYADDEAKVTEIKKTMKTVVEQLTAIIGKEATDRVLASDDIQAALKEEMKIHGNKTTAIQTELDNLSAAQKANAQNTIDMSNARIEAMTNEANESIKCINAIGEALGGLSKMKYQYYQGKADLMNSTAEMLQSAEAEDLPWYAQLGYQQMAQDTGIYSSDQAKEEAQAAQAQADAIRQEAIDKENARKAKAQGVIVPELTKGIDTGRSTGTVDTDEGTKKKGKGIASPKMPDSSNEVFRLEVGREVAAMFSEQKVAGDRYEQTLDFLNTQSSILGKTEERNNAILKLKNERTLDLLATSMEYTDQANEYQRTIDITIAGNSELQEQLKNLGVLWSSLTKEEQKEFLAKNKGYVEDEKNISKLMGLVDKLREHAASASKEASKLGTSVITDTKANKADAYSKSMANVESDSTLAIAELGYNPDILAKKQEELRAVTEKLYLAKLRLKELEDEPSTTVEDLQKQKIAVQELTNEVSKAMNVDKDKIVNSFVDVLDSLLLEGEKFNNIWKKLWRSLAVDALRDIATHGKSQPTSLLGQLLNAQKSITQAPSAGSGSNVRTNTSSALFPSNKDWLGMAASVYGTSATQKTSTDNTDKPKTTDYLGLIGQFSKLFKFADGGVVSKPTNALIGETGEKEAVINLGKLQRGDKRQKGLLAYANQHQGTHVTANVSQRTMDTAQQISQNAAVSREHVTELQKSNVLMQKQLQVMTYMANQSGNSKGTVTQPIIMPQAQSDEALFAQMQRMKANGYT</sequence>
<gene>
    <name evidence="5" type="ORF">SAMN04490355_101275</name>
</gene>
<dbReference type="PANTHER" id="PTHR37813">
    <property type="entry name" value="FELS-2 PROPHAGE PROTEIN"/>
    <property type="match status" value="1"/>
</dbReference>
<keyword evidence="1" id="KW-1188">Viral release from host cell</keyword>
<dbReference type="InterPro" id="IPR010090">
    <property type="entry name" value="Phage_tape_meas"/>
</dbReference>
<dbReference type="Proteomes" id="UP000199520">
    <property type="component" value="Unassembled WGS sequence"/>
</dbReference>
<dbReference type="NCBIfam" id="TIGR01760">
    <property type="entry name" value="tape_meas_TP901"/>
    <property type="match status" value="1"/>
</dbReference>
<evidence type="ECO:0000313" key="6">
    <source>
        <dbReference type="Proteomes" id="UP000199520"/>
    </source>
</evidence>